<keyword evidence="1" id="KW-0808">Transferase</keyword>
<evidence type="ECO:0000313" key="5">
    <source>
        <dbReference type="Proteomes" id="UP000278440"/>
    </source>
</evidence>
<dbReference type="EMBL" id="RBXT01000001">
    <property type="protein sequence ID" value="RKT78573.1"/>
    <property type="molecule type" value="Genomic_DNA"/>
</dbReference>
<proteinExistence type="predicted"/>
<evidence type="ECO:0000313" key="4">
    <source>
        <dbReference type="EMBL" id="RKT78573.1"/>
    </source>
</evidence>
<evidence type="ECO:0000259" key="3">
    <source>
        <dbReference type="PROSITE" id="PS51186"/>
    </source>
</evidence>
<dbReference type="AlphaFoldDB" id="A0A495Y1D6"/>
<evidence type="ECO:0000256" key="1">
    <source>
        <dbReference type="ARBA" id="ARBA00022679"/>
    </source>
</evidence>
<dbReference type="InterPro" id="IPR000182">
    <property type="entry name" value="GNAT_dom"/>
</dbReference>
<comment type="caution">
    <text evidence="4">The sequence shown here is derived from an EMBL/GenBank/DDBJ whole genome shotgun (WGS) entry which is preliminary data.</text>
</comment>
<sequence length="190" mass="20231">MTEPERPRAVVRRATPDDSAALARVAAATFALACPPGMAIERIDAFIDGVLSRARFDDYLADPDRVVLLAEADSAGDAAVGYAMLVAAEPGDPDVAAAVTRRPTVELSKIYVLPQAHGTGAAARLMAAGLRWAGERGAAGVWLGVNQQNERAQRFYRKSGFEVVGTKRFLVGDAYEDDFVMERPLPAGDA</sequence>
<organism evidence="4 5">
    <name type="scientific">Terracoccus luteus</name>
    <dbReference type="NCBI Taxonomy" id="53356"/>
    <lineage>
        <taxon>Bacteria</taxon>
        <taxon>Bacillati</taxon>
        <taxon>Actinomycetota</taxon>
        <taxon>Actinomycetes</taxon>
        <taxon>Micrococcales</taxon>
        <taxon>Intrasporangiaceae</taxon>
        <taxon>Terracoccus</taxon>
    </lineage>
</organism>
<dbReference type="CDD" id="cd04301">
    <property type="entry name" value="NAT_SF"/>
    <property type="match status" value="1"/>
</dbReference>
<protein>
    <submittedName>
        <fullName evidence="4">Ribosomal protein S18 acetylase RimI-like enzyme</fullName>
    </submittedName>
</protein>
<name>A0A495Y1D6_9MICO</name>
<keyword evidence="5" id="KW-1185">Reference proteome</keyword>
<dbReference type="InterPro" id="IPR016181">
    <property type="entry name" value="Acyl_CoA_acyltransferase"/>
</dbReference>
<dbReference type="PROSITE" id="PS51186">
    <property type="entry name" value="GNAT"/>
    <property type="match status" value="1"/>
</dbReference>
<dbReference type="SUPFAM" id="SSF55729">
    <property type="entry name" value="Acyl-CoA N-acyltransferases (Nat)"/>
    <property type="match status" value="1"/>
</dbReference>
<keyword evidence="4" id="KW-0689">Ribosomal protein</keyword>
<dbReference type="GO" id="GO:0016747">
    <property type="term" value="F:acyltransferase activity, transferring groups other than amino-acyl groups"/>
    <property type="evidence" value="ECO:0007669"/>
    <property type="project" value="InterPro"/>
</dbReference>
<dbReference type="PANTHER" id="PTHR43877">
    <property type="entry name" value="AMINOALKYLPHOSPHONATE N-ACETYLTRANSFERASE-RELATED-RELATED"/>
    <property type="match status" value="1"/>
</dbReference>
<dbReference type="Pfam" id="PF00583">
    <property type="entry name" value="Acetyltransf_1"/>
    <property type="match status" value="1"/>
</dbReference>
<dbReference type="GO" id="GO:0005840">
    <property type="term" value="C:ribosome"/>
    <property type="evidence" value="ECO:0007669"/>
    <property type="project" value="UniProtKB-KW"/>
</dbReference>
<keyword evidence="4" id="KW-0687">Ribonucleoprotein</keyword>
<dbReference type="RefSeq" id="WP_121032894.1">
    <property type="nucleotide sequence ID" value="NZ_RBXT01000001.1"/>
</dbReference>
<keyword evidence="2" id="KW-0012">Acyltransferase</keyword>
<dbReference type="OrthoDB" id="143110at2"/>
<gene>
    <name evidence="4" type="ORF">DFJ68_2020</name>
</gene>
<accession>A0A495Y1D6</accession>
<evidence type="ECO:0000256" key="2">
    <source>
        <dbReference type="ARBA" id="ARBA00023315"/>
    </source>
</evidence>
<dbReference type="Gene3D" id="3.40.630.30">
    <property type="match status" value="1"/>
</dbReference>
<dbReference type="Proteomes" id="UP000278440">
    <property type="component" value="Unassembled WGS sequence"/>
</dbReference>
<feature type="domain" description="N-acetyltransferase" evidence="3">
    <location>
        <begin position="9"/>
        <end position="186"/>
    </location>
</feature>
<dbReference type="InterPro" id="IPR050832">
    <property type="entry name" value="Bact_Acetyltransf"/>
</dbReference>
<reference evidence="4 5" key="1">
    <citation type="submission" date="2018-10" db="EMBL/GenBank/DDBJ databases">
        <title>Sequencing the genomes of 1000 actinobacteria strains.</title>
        <authorList>
            <person name="Klenk H.-P."/>
        </authorList>
    </citation>
    <scope>NUCLEOTIDE SEQUENCE [LARGE SCALE GENOMIC DNA]</scope>
    <source>
        <strain evidence="4 5">DSM 44267</strain>
    </source>
</reference>